<evidence type="ECO:0000313" key="5">
    <source>
        <dbReference type="WBParaSite" id="HDID_0000049601-mRNA-1"/>
    </source>
</evidence>
<dbReference type="AlphaFoldDB" id="A0A0R3S8K9"/>
<dbReference type="Proteomes" id="UP000321570">
    <property type="component" value="Unassembled WGS sequence"/>
</dbReference>
<accession>A0A0R3S8K9</accession>
<dbReference type="Proteomes" id="UP000274504">
    <property type="component" value="Unassembled WGS sequence"/>
</dbReference>
<protein>
    <submittedName>
        <fullName evidence="5">Transcriptional regulator</fullName>
    </submittedName>
</protein>
<name>A0A0R3S8K9_HYMDI</name>
<reference evidence="1 3" key="2">
    <citation type="submission" date="2018-11" db="EMBL/GenBank/DDBJ databases">
        <authorList>
            <consortium name="Pathogen Informatics"/>
        </authorList>
    </citation>
    <scope>NUCLEOTIDE SEQUENCE [LARGE SCALE GENOMIC DNA]</scope>
</reference>
<gene>
    <name evidence="1" type="ORF">HDID_LOCUS497</name>
    <name evidence="2" type="ORF">WMSIL1_LOCUS8018</name>
</gene>
<evidence type="ECO:0000313" key="3">
    <source>
        <dbReference type="Proteomes" id="UP000274504"/>
    </source>
</evidence>
<organism evidence="5">
    <name type="scientific">Hymenolepis diminuta</name>
    <name type="common">Rat tapeworm</name>
    <dbReference type="NCBI Taxonomy" id="6216"/>
    <lineage>
        <taxon>Eukaryota</taxon>
        <taxon>Metazoa</taxon>
        <taxon>Spiralia</taxon>
        <taxon>Lophotrochozoa</taxon>
        <taxon>Platyhelminthes</taxon>
        <taxon>Cestoda</taxon>
        <taxon>Eucestoda</taxon>
        <taxon>Cyclophyllidea</taxon>
        <taxon>Hymenolepididae</taxon>
        <taxon>Hymenolepis</taxon>
    </lineage>
</organism>
<evidence type="ECO:0000313" key="4">
    <source>
        <dbReference type="Proteomes" id="UP000321570"/>
    </source>
</evidence>
<keyword evidence="4" id="KW-1185">Reference proteome</keyword>
<evidence type="ECO:0000313" key="2">
    <source>
        <dbReference type="EMBL" id="VUZ48757.1"/>
    </source>
</evidence>
<proteinExistence type="predicted"/>
<dbReference type="WBParaSite" id="HDID_0000049601-mRNA-1">
    <property type="protein sequence ID" value="HDID_0000049601-mRNA-1"/>
    <property type="gene ID" value="HDID_0000049601"/>
</dbReference>
<reference evidence="2 4" key="3">
    <citation type="submission" date="2019-07" db="EMBL/GenBank/DDBJ databases">
        <authorList>
            <person name="Jastrzebski P J."/>
            <person name="Paukszto L."/>
            <person name="Jastrzebski P J."/>
        </authorList>
    </citation>
    <scope>NUCLEOTIDE SEQUENCE [LARGE SCALE GENOMIC DNA]</scope>
    <source>
        <strain evidence="2 4">WMS-il1</strain>
    </source>
</reference>
<reference evidence="5" key="1">
    <citation type="submission" date="2017-02" db="UniProtKB">
        <authorList>
            <consortium name="WormBaseParasite"/>
        </authorList>
    </citation>
    <scope>IDENTIFICATION</scope>
</reference>
<sequence>MKRHAVVAPIKSKHSDLDIGRFLKVPTSFFGKVRKELLNENTGDELASTSKRKHLFNALTHSPAHSLGTPEFVRKVHDMA</sequence>
<dbReference type="EMBL" id="UYSG01000067">
    <property type="protein sequence ID" value="VDL16390.1"/>
    <property type="molecule type" value="Genomic_DNA"/>
</dbReference>
<evidence type="ECO:0000313" key="1">
    <source>
        <dbReference type="EMBL" id="VDL16390.1"/>
    </source>
</evidence>
<dbReference type="EMBL" id="CABIJS010000310">
    <property type="protein sequence ID" value="VUZ48757.1"/>
    <property type="molecule type" value="Genomic_DNA"/>
</dbReference>
<dbReference type="OrthoDB" id="7540217at2759"/>